<dbReference type="Proteomes" id="UP001221328">
    <property type="component" value="Unassembled WGS sequence"/>
</dbReference>
<dbReference type="Gene3D" id="1.10.1200.10">
    <property type="entry name" value="ACP-like"/>
    <property type="match status" value="1"/>
</dbReference>
<keyword evidence="5" id="KW-1185">Reference proteome</keyword>
<sequence>RVHDGEKAQLPRTEAERLVAGVWAEVLGRDDLDVNANFYALGGHSLLATRIVSRLRAALAADIPLALIFDNPTIHTMANALDSLLPTSGVTDERTPS</sequence>
<evidence type="ECO:0000259" key="3">
    <source>
        <dbReference type="PROSITE" id="PS50075"/>
    </source>
</evidence>
<reference evidence="4 5" key="1">
    <citation type="journal article" date="2015" name="Int. J. Syst. Evol. Microbiol.">
        <title>Streptomyces gilvifuscus sp. nov., an actinomycete that produces antibacterial compounds isolated from soil.</title>
        <authorList>
            <person name="Nguyen T.M."/>
            <person name="Kim J."/>
        </authorList>
    </citation>
    <scope>NUCLEOTIDE SEQUENCE [LARGE SCALE GENOMIC DNA]</scope>
    <source>
        <strain evidence="4 5">T113</strain>
    </source>
</reference>
<comment type="caution">
    <text evidence="4">The sequence shown here is derived from an EMBL/GenBank/DDBJ whole genome shotgun (WGS) entry which is preliminary data.</text>
</comment>
<organism evidence="4 5">
    <name type="scientific">Streptomyces gilvifuscus</name>
    <dbReference type="NCBI Taxonomy" id="1550617"/>
    <lineage>
        <taxon>Bacteria</taxon>
        <taxon>Bacillati</taxon>
        <taxon>Actinomycetota</taxon>
        <taxon>Actinomycetes</taxon>
        <taxon>Kitasatosporales</taxon>
        <taxon>Streptomycetaceae</taxon>
        <taxon>Streptomyces</taxon>
    </lineage>
</organism>
<dbReference type="PANTHER" id="PTHR45527">
    <property type="entry name" value="NONRIBOSOMAL PEPTIDE SYNTHETASE"/>
    <property type="match status" value="1"/>
</dbReference>
<dbReference type="InterPro" id="IPR009081">
    <property type="entry name" value="PP-bd_ACP"/>
</dbReference>
<dbReference type="EMBL" id="JAQOSK010000034">
    <property type="protein sequence ID" value="MDC2961383.1"/>
    <property type="molecule type" value="Genomic_DNA"/>
</dbReference>
<evidence type="ECO:0000256" key="1">
    <source>
        <dbReference type="ARBA" id="ARBA00022450"/>
    </source>
</evidence>
<dbReference type="PROSITE" id="PS50075">
    <property type="entry name" value="CARRIER"/>
    <property type="match status" value="1"/>
</dbReference>
<dbReference type="PANTHER" id="PTHR45527:SF1">
    <property type="entry name" value="FATTY ACID SYNTHASE"/>
    <property type="match status" value="1"/>
</dbReference>
<evidence type="ECO:0000313" key="4">
    <source>
        <dbReference type="EMBL" id="MDC2961383.1"/>
    </source>
</evidence>
<evidence type="ECO:0000313" key="5">
    <source>
        <dbReference type="Proteomes" id="UP001221328"/>
    </source>
</evidence>
<keyword evidence="2" id="KW-0597">Phosphoprotein</keyword>
<evidence type="ECO:0000256" key="2">
    <source>
        <dbReference type="ARBA" id="ARBA00022553"/>
    </source>
</evidence>
<dbReference type="InterPro" id="IPR036736">
    <property type="entry name" value="ACP-like_sf"/>
</dbReference>
<dbReference type="RefSeq" id="WP_272179205.1">
    <property type="nucleotide sequence ID" value="NZ_JAQOSK010000034.1"/>
</dbReference>
<dbReference type="InterPro" id="IPR020806">
    <property type="entry name" value="PKS_PP-bd"/>
</dbReference>
<protein>
    <submittedName>
        <fullName evidence="4">Phosphopantetheine-binding protein</fullName>
    </submittedName>
</protein>
<dbReference type="Pfam" id="PF00550">
    <property type="entry name" value="PP-binding"/>
    <property type="match status" value="1"/>
</dbReference>
<accession>A0ABT5G9I4</accession>
<proteinExistence type="predicted"/>
<name>A0ABT5G9I4_9ACTN</name>
<dbReference type="SUPFAM" id="SSF47336">
    <property type="entry name" value="ACP-like"/>
    <property type="match status" value="1"/>
</dbReference>
<keyword evidence="1" id="KW-0596">Phosphopantetheine</keyword>
<gene>
    <name evidence="4" type="ORF">PO587_43865</name>
</gene>
<dbReference type="PROSITE" id="PS00012">
    <property type="entry name" value="PHOSPHOPANTETHEINE"/>
    <property type="match status" value="1"/>
</dbReference>
<feature type="non-terminal residue" evidence="4">
    <location>
        <position position="1"/>
    </location>
</feature>
<feature type="domain" description="Carrier" evidence="3">
    <location>
        <begin position="10"/>
        <end position="85"/>
    </location>
</feature>
<dbReference type="SMART" id="SM00823">
    <property type="entry name" value="PKS_PP"/>
    <property type="match status" value="1"/>
</dbReference>
<dbReference type="InterPro" id="IPR006162">
    <property type="entry name" value="Ppantetheine_attach_site"/>
</dbReference>